<reference evidence="3" key="1">
    <citation type="submission" date="2023-11" db="EMBL/GenBank/DDBJ databases">
        <title>Genome assemblies of two species of porcelain crab, Petrolisthes cinctipes and Petrolisthes manimaculis (Anomura: Porcellanidae).</title>
        <authorList>
            <person name="Angst P."/>
        </authorList>
    </citation>
    <scope>NUCLEOTIDE SEQUENCE</scope>
    <source>
        <strain evidence="3">PB745_02</strain>
        <tissue evidence="3">Gill</tissue>
    </source>
</reference>
<dbReference type="InterPro" id="IPR000699">
    <property type="entry name" value="RIH_dom"/>
</dbReference>
<protein>
    <recommendedName>
        <fullName evidence="2">RIH domain-containing protein</fullName>
    </recommendedName>
</protein>
<dbReference type="Proteomes" id="UP001292094">
    <property type="component" value="Unassembled WGS sequence"/>
</dbReference>
<sequence>MMGARIGGSGSGSSPKKKASTTDKEDTLVMDTKLNIIEILEFILNVRLDYRISCLLSIFKRESNENPSVITSDGISQGLKNKNLENIWSQAQSIFDETTQTRYIRMGLPAANHHNEGNYSTSEENTNLDLDGEGGKKFLCVLLHLTMHEYPPLVSRSLQLLFRHFSQRQEVLQNFKQDGDVESYKQMKEDQDDLRNLVEKSELWVYKSHSTDDDAPGGKKKKKKKDDDGDSKPKKHPAPRLSAQDKQESAIDLGLGPPLEPEQADNYKRIQQILVHMNKLCVMQTSSGNLAPRRNEQRLLRNMGVHSVVLELLQIPYDKKEDKRMNELIELAHQFLQNFCLGDRANQALLHKSIDLFLNPGLLEAKTICAVFKDNSHRSVW</sequence>
<dbReference type="EMBL" id="JAWZYT010000676">
    <property type="protein sequence ID" value="KAK4320313.1"/>
    <property type="molecule type" value="Genomic_DNA"/>
</dbReference>
<feature type="compositionally biased region" description="Gly residues" evidence="1">
    <location>
        <begin position="1"/>
        <end position="11"/>
    </location>
</feature>
<dbReference type="InterPro" id="IPR035910">
    <property type="entry name" value="RyR/IP3R_RIH_dom_sf"/>
</dbReference>
<accession>A0AAE1UDI8</accession>
<feature type="domain" description="RIH" evidence="2">
    <location>
        <begin position="287"/>
        <end position="360"/>
    </location>
</feature>
<evidence type="ECO:0000259" key="2">
    <source>
        <dbReference type="Pfam" id="PF01365"/>
    </source>
</evidence>
<dbReference type="AlphaFoldDB" id="A0AAE1UDI8"/>
<dbReference type="Pfam" id="PF01365">
    <property type="entry name" value="RYDR_ITPR"/>
    <property type="match status" value="1"/>
</dbReference>
<proteinExistence type="predicted"/>
<dbReference type="PANTHER" id="PTHR45816">
    <property type="entry name" value="MIR DOMAIN-CONTAINING PROTEIN"/>
    <property type="match status" value="1"/>
</dbReference>
<dbReference type="InterPro" id="IPR015925">
    <property type="entry name" value="Ryanodine_IP3_receptor"/>
</dbReference>
<keyword evidence="4" id="KW-1185">Reference proteome</keyword>
<evidence type="ECO:0000256" key="1">
    <source>
        <dbReference type="SAM" id="MobiDB-lite"/>
    </source>
</evidence>
<feature type="region of interest" description="Disordered" evidence="1">
    <location>
        <begin position="1"/>
        <end position="25"/>
    </location>
</feature>
<feature type="region of interest" description="Disordered" evidence="1">
    <location>
        <begin position="209"/>
        <end position="262"/>
    </location>
</feature>
<comment type="caution">
    <text evidence="3">The sequence shown here is derived from an EMBL/GenBank/DDBJ whole genome shotgun (WGS) entry which is preliminary data.</text>
</comment>
<name>A0AAE1UDI8_9EUCA</name>
<organism evidence="3 4">
    <name type="scientific">Petrolisthes manimaculis</name>
    <dbReference type="NCBI Taxonomy" id="1843537"/>
    <lineage>
        <taxon>Eukaryota</taxon>
        <taxon>Metazoa</taxon>
        <taxon>Ecdysozoa</taxon>
        <taxon>Arthropoda</taxon>
        <taxon>Crustacea</taxon>
        <taxon>Multicrustacea</taxon>
        <taxon>Malacostraca</taxon>
        <taxon>Eumalacostraca</taxon>
        <taxon>Eucarida</taxon>
        <taxon>Decapoda</taxon>
        <taxon>Pleocyemata</taxon>
        <taxon>Anomura</taxon>
        <taxon>Galatheoidea</taxon>
        <taxon>Porcellanidae</taxon>
        <taxon>Petrolisthes</taxon>
    </lineage>
</organism>
<dbReference type="GO" id="GO:0016020">
    <property type="term" value="C:membrane"/>
    <property type="evidence" value="ECO:0007669"/>
    <property type="project" value="InterPro"/>
</dbReference>
<dbReference type="PANTHER" id="PTHR45816:SF4">
    <property type="entry name" value="RYR_IP3R HOMOLOGY ASSOCIATED DOMAIN-CONTAINING PROTEIN"/>
    <property type="match status" value="1"/>
</dbReference>
<dbReference type="SUPFAM" id="SSF100909">
    <property type="entry name" value="IP3 receptor type 1 binding core, domain 2"/>
    <property type="match status" value="1"/>
</dbReference>
<gene>
    <name evidence="3" type="ORF">Pmani_008819</name>
</gene>
<evidence type="ECO:0000313" key="3">
    <source>
        <dbReference type="EMBL" id="KAK4320313.1"/>
    </source>
</evidence>
<evidence type="ECO:0000313" key="4">
    <source>
        <dbReference type="Proteomes" id="UP001292094"/>
    </source>
</evidence>
<dbReference type="GO" id="GO:0005262">
    <property type="term" value="F:calcium channel activity"/>
    <property type="evidence" value="ECO:0007669"/>
    <property type="project" value="InterPro"/>
</dbReference>